<evidence type="ECO:0000256" key="2">
    <source>
        <dbReference type="ARBA" id="ARBA00011233"/>
    </source>
</evidence>
<dbReference type="GO" id="GO:0046930">
    <property type="term" value="C:pore complex"/>
    <property type="evidence" value="ECO:0007669"/>
    <property type="project" value="UniProtKB-KW"/>
</dbReference>
<accession>A0A1M6Z083</accession>
<evidence type="ECO:0000313" key="13">
    <source>
        <dbReference type="EMBL" id="SHL23783.1"/>
    </source>
</evidence>
<dbReference type="EMBL" id="FRAB01000083">
    <property type="protein sequence ID" value="SHL23783.1"/>
    <property type="molecule type" value="Genomic_DNA"/>
</dbReference>
<evidence type="ECO:0000256" key="1">
    <source>
        <dbReference type="ARBA" id="ARBA00004571"/>
    </source>
</evidence>
<dbReference type="Proteomes" id="UP000184395">
    <property type="component" value="Unassembled WGS sequence"/>
</dbReference>
<dbReference type="STRING" id="169427.SAMN05192548_10839"/>
<feature type="domain" description="Porin" evidence="12">
    <location>
        <begin position="12"/>
        <end position="343"/>
    </location>
</feature>
<evidence type="ECO:0000256" key="8">
    <source>
        <dbReference type="ARBA" id="ARBA00023114"/>
    </source>
</evidence>
<protein>
    <submittedName>
        <fullName evidence="13">Porin, GBP family</fullName>
    </submittedName>
</protein>
<dbReference type="GO" id="GO:0034220">
    <property type="term" value="P:monoatomic ion transmembrane transport"/>
    <property type="evidence" value="ECO:0007669"/>
    <property type="project" value="InterPro"/>
</dbReference>
<dbReference type="Gene3D" id="2.40.160.10">
    <property type="entry name" value="Porin"/>
    <property type="match status" value="1"/>
</dbReference>
<dbReference type="InterPro" id="IPR033900">
    <property type="entry name" value="Gram_neg_porin_domain"/>
</dbReference>
<evidence type="ECO:0000259" key="12">
    <source>
        <dbReference type="Pfam" id="PF13609"/>
    </source>
</evidence>
<evidence type="ECO:0000256" key="6">
    <source>
        <dbReference type="ARBA" id="ARBA00022729"/>
    </source>
</evidence>
<dbReference type="CDD" id="cd00342">
    <property type="entry name" value="gram_neg_porins"/>
    <property type="match status" value="1"/>
</dbReference>
<evidence type="ECO:0000256" key="7">
    <source>
        <dbReference type="ARBA" id="ARBA00023065"/>
    </source>
</evidence>
<dbReference type="GO" id="GO:0009279">
    <property type="term" value="C:cell outer membrane"/>
    <property type="evidence" value="ECO:0007669"/>
    <property type="project" value="UniProtKB-SubCell"/>
</dbReference>
<dbReference type="OrthoDB" id="8982743at2"/>
<dbReference type="InterPro" id="IPR002299">
    <property type="entry name" value="Porin_Neis"/>
</dbReference>
<sequence>MKKCLVFAGVLGLAAVAHAQGSVTLYGVIDTGFNYVNNDGGKSSASLTSCGIQCSAWGLKGSEDLGGGLKAVFKLENGFDATTGALQQGGREFGRQAWVGLSDSKFGTIRLGRQYDFMFDYLQPLGSVWDTGQAHPFDNDNVDDFTRFSNVVKYISNDYAGFEFGGMYGFSNQPSSGGGTGFGNNRAWSAGVKYQNGPVNLAATYLHMNNPGINSTGSATGYGFVGLPTPYGTVNSVSRHDTFGIAGTYAIGNGRVGLMYTHTNLTASVVSSTDKIKFDNFELTGNYYITPALLVSGSYMFTMSSDDNTGRKPKYSQVQAGVDYFLSKRTDLYVYGVYQRVNADAGSAWVFTWNNPSTTRSQVLARAAIRHTF</sequence>
<keyword evidence="7" id="KW-0406">Ion transport</keyword>
<proteinExistence type="predicted"/>
<evidence type="ECO:0000256" key="9">
    <source>
        <dbReference type="ARBA" id="ARBA00023136"/>
    </source>
</evidence>
<dbReference type="SUPFAM" id="SSF56935">
    <property type="entry name" value="Porins"/>
    <property type="match status" value="1"/>
</dbReference>
<feature type="chain" id="PRO_5009923082" evidence="11">
    <location>
        <begin position="20"/>
        <end position="373"/>
    </location>
</feature>
<feature type="signal peptide" evidence="11">
    <location>
        <begin position="1"/>
        <end position="19"/>
    </location>
</feature>
<dbReference type="GO" id="GO:0015288">
    <property type="term" value="F:porin activity"/>
    <property type="evidence" value="ECO:0007669"/>
    <property type="project" value="UniProtKB-KW"/>
</dbReference>
<dbReference type="InterPro" id="IPR023614">
    <property type="entry name" value="Porin_dom_sf"/>
</dbReference>
<dbReference type="RefSeq" id="WP_073432911.1">
    <property type="nucleotide sequence ID" value="NZ_CADFGY010000059.1"/>
</dbReference>
<gene>
    <name evidence="13" type="ORF">SAMN05192548_10839</name>
</gene>
<evidence type="ECO:0000256" key="3">
    <source>
        <dbReference type="ARBA" id="ARBA00022448"/>
    </source>
</evidence>
<evidence type="ECO:0000256" key="5">
    <source>
        <dbReference type="ARBA" id="ARBA00022692"/>
    </source>
</evidence>
<dbReference type="PRINTS" id="PR00184">
    <property type="entry name" value="NEISSPPORIN"/>
</dbReference>
<reference evidence="13 14" key="1">
    <citation type="submission" date="2016-11" db="EMBL/GenBank/DDBJ databases">
        <authorList>
            <person name="Jaros S."/>
            <person name="Januszkiewicz K."/>
            <person name="Wedrychowicz H."/>
        </authorList>
    </citation>
    <scope>NUCLEOTIDE SEQUENCE [LARGE SCALE GENOMIC DNA]</scope>
    <source>
        <strain evidence="13 14">LMG 20594</strain>
    </source>
</reference>
<dbReference type="InterPro" id="IPR050298">
    <property type="entry name" value="Gram-neg_bact_OMP"/>
</dbReference>
<keyword evidence="4" id="KW-1134">Transmembrane beta strand</keyword>
<organism evidence="13 14">
    <name type="scientific">Paraburkholderia terricola</name>
    <dbReference type="NCBI Taxonomy" id="169427"/>
    <lineage>
        <taxon>Bacteria</taxon>
        <taxon>Pseudomonadati</taxon>
        <taxon>Pseudomonadota</taxon>
        <taxon>Betaproteobacteria</taxon>
        <taxon>Burkholderiales</taxon>
        <taxon>Burkholderiaceae</taxon>
        <taxon>Paraburkholderia</taxon>
    </lineage>
</organism>
<comment type="subunit">
    <text evidence="2">Homotrimer.</text>
</comment>
<keyword evidence="6 11" id="KW-0732">Signal</keyword>
<keyword evidence="8" id="KW-0626">Porin</keyword>
<keyword evidence="9" id="KW-0472">Membrane</keyword>
<dbReference type="Pfam" id="PF13609">
    <property type="entry name" value="Porin_4"/>
    <property type="match status" value="1"/>
</dbReference>
<dbReference type="PRINTS" id="PR00182">
    <property type="entry name" value="ECOLNEIPORIN"/>
</dbReference>
<dbReference type="AlphaFoldDB" id="A0A1M6Z083"/>
<keyword evidence="5" id="KW-0812">Transmembrane</keyword>
<evidence type="ECO:0000256" key="11">
    <source>
        <dbReference type="SAM" id="SignalP"/>
    </source>
</evidence>
<keyword evidence="10" id="KW-0998">Cell outer membrane</keyword>
<dbReference type="PANTHER" id="PTHR34501:SF9">
    <property type="entry name" value="MAJOR OUTER MEMBRANE PROTEIN P.IA"/>
    <property type="match status" value="1"/>
</dbReference>
<keyword evidence="3" id="KW-0813">Transport</keyword>
<dbReference type="PANTHER" id="PTHR34501">
    <property type="entry name" value="PROTEIN YDDL-RELATED"/>
    <property type="match status" value="1"/>
</dbReference>
<comment type="subcellular location">
    <subcellularLocation>
        <location evidence="1">Cell outer membrane</location>
        <topology evidence="1">Multi-pass membrane protein</topology>
    </subcellularLocation>
</comment>
<name>A0A1M6Z083_9BURK</name>
<evidence type="ECO:0000256" key="10">
    <source>
        <dbReference type="ARBA" id="ARBA00023237"/>
    </source>
</evidence>
<evidence type="ECO:0000256" key="4">
    <source>
        <dbReference type="ARBA" id="ARBA00022452"/>
    </source>
</evidence>
<evidence type="ECO:0000313" key="14">
    <source>
        <dbReference type="Proteomes" id="UP000184395"/>
    </source>
</evidence>
<dbReference type="InterPro" id="IPR001702">
    <property type="entry name" value="Porin_Gram-ve"/>
</dbReference>